<dbReference type="EMBL" id="JAHYIQ010000002">
    <property type="protein sequence ID" value="KAK1134529.1"/>
    <property type="molecule type" value="Genomic_DNA"/>
</dbReference>
<keyword evidence="2" id="KW-1185">Reference proteome</keyword>
<feature type="non-terminal residue" evidence="1">
    <location>
        <position position="109"/>
    </location>
</feature>
<comment type="caution">
    <text evidence="1">The sequence shown here is derived from an EMBL/GenBank/DDBJ whole genome shotgun (WGS) entry which is preliminary data.</text>
</comment>
<gene>
    <name evidence="1" type="ORF">K0M31_007311</name>
</gene>
<feature type="non-terminal residue" evidence="1">
    <location>
        <position position="1"/>
    </location>
</feature>
<protein>
    <submittedName>
        <fullName evidence="1">Uncharacterized protein</fullName>
    </submittedName>
</protein>
<evidence type="ECO:0000313" key="1">
    <source>
        <dbReference type="EMBL" id="KAK1134529.1"/>
    </source>
</evidence>
<evidence type="ECO:0000313" key="2">
    <source>
        <dbReference type="Proteomes" id="UP001177670"/>
    </source>
</evidence>
<dbReference type="Proteomes" id="UP001177670">
    <property type="component" value="Unassembled WGS sequence"/>
</dbReference>
<organism evidence="1 2">
    <name type="scientific">Melipona bicolor</name>
    <dbReference type="NCBI Taxonomy" id="60889"/>
    <lineage>
        <taxon>Eukaryota</taxon>
        <taxon>Metazoa</taxon>
        <taxon>Ecdysozoa</taxon>
        <taxon>Arthropoda</taxon>
        <taxon>Hexapoda</taxon>
        <taxon>Insecta</taxon>
        <taxon>Pterygota</taxon>
        <taxon>Neoptera</taxon>
        <taxon>Endopterygota</taxon>
        <taxon>Hymenoptera</taxon>
        <taxon>Apocrita</taxon>
        <taxon>Aculeata</taxon>
        <taxon>Apoidea</taxon>
        <taxon>Anthophila</taxon>
        <taxon>Apidae</taxon>
        <taxon>Melipona</taxon>
    </lineage>
</organism>
<name>A0AA40GB61_9HYME</name>
<accession>A0AA40GB61</accession>
<proteinExistence type="predicted"/>
<reference evidence="1" key="1">
    <citation type="submission" date="2021-10" db="EMBL/GenBank/DDBJ databases">
        <title>Melipona bicolor Genome sequencing and assembly.</title>
        <authorList>
            <person name="Araujo N.S."/>
            <person name="Arias M.C."/>
        </authorList>
    </citation>
    <scope>NUCLEOTIDE SEQUENCE</scope>
    <source>
        <strain evidence="1">USP_2M_L1-L4_2017</strain>
        <tissue evidence="1">Whole body</tissue>
    </source>
</reference>
<dbReference type="AlphaFoldDB" id="A0AA40GB61"/>
<sequence length="109" mass="11633">ASKVSKADGWSPVVVRSKFGEMKQPGETLSKDNGAAGYKVGNGVKFPLKTQFSNSVSSIFIADRVGESVGTDGMGEGGMVSEENRSYAPLFLTEIHFRGNSSLAPLYRL</sequence>